<name>A0A1H7DNT9_9ACTN</name>
<evidence type="ECO:0000256" key="1">
    <source>
        <dbReference type="SAM" id="MobiDB-lite"/>
    </source>
</evidence>
<sequence length="45" mass="4852">MSGDEQTGWVSEPGALLLHRITESGWGSFRREGPTPTITAGRRPG</sequence>
<gene>
    <name evidence="2" type="ORF">SAMN05443287_11377</name>
</gene>
<accession>A0A1H7DNT9</accession>
<dbReference type="EMBL" id="FNYV01000013">
    <property type="protein sequence ID" value="SEJ99915.1"/>
    <property type="molecule type" value="Genomic_DNA"/>
</dbReference>
<evidence type="ECO:0000313" key="3">
    <source>
        <dbReference type="Proteomes" id="UP000198707"/>
    </source>
</evidence>
<dbReference type="Proteomes" id="UP000198707">
    <property type="component" value="Unassembled WGS sequence"/>
</dbReference>
<keyword evidence="3" id="KW-1185">Reference proteome</keyword>
<protein>
    <submittedName>
        <fullName evidence="2">Uncharacterized protein</fullName>
    </submittedName>
</protein>
<feature type="region of interest" description="Disordered" evidence="1">
    <location>
        <begin position="26"/>
        <end position="45"/>
    </location>
</feature>
<proteinExistence type="predicted"/>
<reference evidence="3" key="1">
    <citation type="submission" date="2016-10" db="EMBL/GenBank/DDBJ databases">
        <authorList>
            <person name="Varghese N."/>
            <person name="Submissions S."/>
        </authorList>
    </citation>
    <scope>NUCLEOTIDE SEQUENCE [LARGE SCALE GENOMIC DNA]</scope>
    <source>
        <strain evidence="3">CGMCC 4.7038</strain>
    </source>
</reference>
<dbReference type="AlphaFoldDB" id="A0A1H7DNT9"/>
<organism evidence="2 3">
    <name type="scientific">Micromonospora phaseoli</name>
    <dbReference type="NCBI Taxonomy" id="1144548"/>
    <lineage>
        <taxon>Bacteria</taxon>
        <taxon>Bacillati</taxon>
        <taxon>Actinomycetota</taxon>
        <taxon>Actinomycetes</taxon>
        <taxon>Micromonosporales</taxon>
        <taxon>Micromonosporaceae</taxon>
        <taxon>Micromonospora</taxon>
    </lineage>
</organism>
<evidence type="ECO:0000313" key="2">
    <source>
        <dbReference type="EMBL" id="SEJ99915.1"/>
    </source>
</evidence>